<gene>
    <name evidence="4" type="ORF">INF37_09660</name>
</gene>
<evidence type="ECO:0000256" key="1">
    <source>
        <dbReference type="SAM" id="Coils"/>
    </source>
</evidence>
<dbReference type="Proteomes" id="UP000806211">
    <property type="component" value="Unassembled WGS sequence"/>
</dbReference>
<evidence type="ECO:0000313" key="4">
    <source>
        <dbReference type="EMBL" id="MBE5056263.1"/>
    </source>
</evidence>
<reference evidence="4 5" key="1">
    <citation type="submission" date="2020-10" db="EMBL/GenBank/DDBJ databases">
        <title>ChiBAC.</title>
        <authorList>
            <person name="Zenner C."/>
            <person name="Hitch T.C.A."/>
            <person name="Clavel T."/>
        </authorList>
    </citation>
    <scope>NUCLEOTIDE SEQUENCE [LARGE SCALE GENOMIC DNA]</scope>
    <source>
        <strain evidence="4 5">DSM 107456</strain>
    </source>
</reference>
<dbReference type="SUPFAM" id="SSF53041">
    <property type="entry name" value="Resolvase-like"/>
    <property type="match status" value="1"/>
</dbReference>
<organism evidence="4 5">
    <name type="scientific">Pseudoflavonifractor gallinarum</name>
    <dbReference type="NCBI Taxonomy" id="2779352"/>
    <lineage>
        <taxon>Bacteria</taxon>
        <taxon>Bacillati</taxon>
        <taxon>Bacillota</taxon>
        <taxon>Clostridia</taxon>
        <taxon>Eubacteriales</taxon>
        <taxon>Oscillospiraceae</taxon>
        <taxon>Pseudoflavonifractor</taxon>
    </lineage>
</organism>
<dbReference type="PANTHER" id="PTHR30461">
    <property type="entry name" value="DNA-INVERTASE FROM LAMBDOID PROPHAGE"/>
    <property type="match status" value="1"/>
</dbReference>
<keyword evidence="5" id="KW-1185">Reference proteome</keyword>
<protein>
    <submittedName>
        <fullName evidence="4">Recombinase family protein</fullName>
    </submittedName>
</protein>
<name>A0ABR9RCI9_9FIRM</name>
<evidence type="ECO:0000313" key="5">
    <source>
        <dbReference type="Proteomes" id="UP000806211"/>
    </source>
</evidence>
<dbReference type="InterPro" id="IPR050639">
    <property type="entry name" value="SSR_resolvase"/>
</dbReference>
<dbReference type="InterPro" id="IPR006119">
    <property type="entry name" value="Resolv_N"/>
</dbReference>
<dbReference type="RefSeq" id="WP_193538009.1">
    <property type="nucleotide sequence ID" value="NZ_JADCKF010000008.1"/>
</dbReference>
<dbReference type="InterPro" id="IPR036162">
    <property type="entry name" value="Resolvase-like_N_sf"/>
</dbReference>
<dbReference type="PANTHER" id="PTHR30461:SF23">
    <property type="entry name" value="DNA RECOMBINASE-RELATED"/>
    <property type="match status" value="1"/>
</dbReference>
<sequence>MDAAEYLRKSRMEEGMDTAEVLSKHRKALAEFAASHGIHIIATYEEVVSGESLYARPEMLRLLEDVEEGRYDAVLVMDLDRLSRGRMKDQGIILDAFRDSGTLIVTPEKTYDLSDDLDDEMAEFKTFMSRREYKIINKRLRRGLKQSIHDGCYVANAPYGYRKVLVDRRPTLEIYEPEARFVRMMYQLYTQGYGCVSIARHVNSLGAKPHRSEEFTRNSVAHILRNPTFVGKVVWNQKSHIRKGAKGNPKHVTIYNPREKWTIVDGLHPAIVSQELYDQVQAIMDGRYVPSKNDGTVRSSLAGLVKCANCGQNMQRMVMKGQAYLLCMKKGCCSSAKFELVEQRVLSYLEEALVKLELEQQSGAARDTSVLDSALEALKKELAAAQRQKSRLYELLELEEYDLPTFRERMSAVKEKIAGLERRQRETEHAIRDAQLADPAALATKIRAVLDAYAAADPAGRNAMLKSVISTITYQKEKKSRQSAFQLLFTLSPY</sequence>
<dbReference type="PROSITE" id="PS51737">
    <property type="entry name" value="RECOMBINASE_DNA_BIND"/>
    <property type="match status" value="1"/>
</dbReference>
<dbReference type="PROSITE" id="PS51736">
    <property type="entry name" value="RECOMBINASES_3"/>
    <property type="match status" value="1"/>
</dbReference>
<feature type="domain" description="Resolvase/invertase-type recombinase catalytic" evidence="2">
    <location>
        <begin position="2"/>
        <end position="151"/>
    </location>
</feature>
<evidence type="ECO:0000259" key="2">
    <source>
        <dbReference type="PROSITE" id="PS51736"/>
    </source>
</evidence>
<dbReference type="EMBL" id="JADCKF010000008">
    <property type="protein sequence ID" value="MBE5056263.1"/>
    <property type="molecule type" value="Genomic_DNA"/>
</dbReference>
<keyword evidence="1" id="KW-0175">Coiled coil</keyword>
<comment type="caution">
    <text evidence="4">The sequence shown here is derived from an EMBL/GenBank/DDBJ whole genome shotgun (WGS) entry which is preliminary data.</text>
</comment>
<accession>A0ABR9RCI9</accession>
<feature type="domain" description="Recombinase" evidence="3">
    <location>
        <begin position="158"/>
        <end position="290"/>
    </location>
</feature>
<feature type="coiled-coil region" evidence="1">
    <location>
        <begin position="368"/>
        <end position="437"/>
    </location>
</feature>
<dbReference type="Gene3D" id="3.90.1750.20">
    <property type="entry name" value="Putative Large Serine Recombinase, Chain B, Domain 2"/>
    <property type="match status" value="1"/>
</dbReference>
<proteinExistence type="predicted"/>
<evidence type="ECO:0000259" key="3">
    <source>
        <dbReference type="PROSITE" id="PS51737"/>
    </source>
</evidence>
<dbReference type="Pfam" id="PF07508">
    <property type="entry name" value="Recombinase"/>
    <property type="match status" value="1"/>
</dbReference>
<dbReference type="InterPro" id="IPR038109">
    <property type="entry name" value="DNA_bind_recomb_sf"/>
</dbReference>
<dbReference type="CDD" id="cd00338">
    <property type="entry name" value="Ser_Recombinase"/>
    <property type="match status" value="1"/>
</dbReference>
<dbReference type="Pfam" id="PF00239">
    <property type="entry name" value="Resolvase"/>
    <property type="match status" value="1"/>
</dbReference>
<dbReference type="InterPro" id="IPR011109">
    <property type="entry name" value="DNA_bind_recombinase_dom"/>
</dbReference>
<dbReference type="SMART" id="SM00857">
    <property type="entry name" value="Resolvase"/>
    <property type="match status" value="1"/>
</dbReference>
<dbReference type="Gene3D" id="3.40.50.1390">
    <property type="entry name" value="Resolvase, N-terminal catalytic domain"/>
    <property type="match status" value="1"/>
</dbReference>